<dbReference type="Gene3D" id="3.40.50.300">
    <property type="entry name" value="P-loop containing nucleotide triphosphate hydrolases"/>
    <property type="match status" value="1"/>
</dbReference>
<comment type="caution">
    <text evidence="7">The sequence shown here is derived from an EMBL/GenBank/DDBJ whole genome shotgun (WGS) entry which is preliminary data.</text>
</comment>
<feature type="domain" description="Sigma-54 factor interaction" evidence="6">
    <location>
        <begin position="234"/>
        <end position="464"/>
    </location>
</feature>
<dbReference type="InterPro" id="IPR058031">
    <property type="entry name" value="AAA_lid_NorR"/>
</dbReference>
<dbReference type="SMART" id="SM00382">
    <property type="entry name" value="AAA"/>
    <property type="match status" value="1"/>
</dbReference>
<dbReference type="Pfam" id="PF02954">
    <property type="entry name" value="HTH_8"/>
    <property type="match status" value="1"/>
</dbReference>
<dbReference type="InterPro" id="IPR009057">
    <property type="entry name" value="Homeodomain-like_sf"/>
</dbReference>
<dbReference type="SUPFAM" id="SSF46689">
    <property type="entry name" value="Homeodomain-like"/>
    <property type="match status" value="1"/>
</dbReference>
<evidence type="ECO:0000313" key="7">
    <source>
        <dbReference type="EMBL" id="OWW20983.1"/>
    </source>
</evidence>
<dbReference type="FunFam" id="3.40.50.300:FF:000006">
    <property type="entry name" value="DNA-binding transcriptional regulator NtrC"/>
    <property type="match status" value="1"/>
</dbReference>
<keyword evidence="3" id="KW-0805">Transcription regulation</keyword>
<dbReference type="GO" id="GO:0005524">
    <property type="term" value="F:ATP binding"/>
    <property type="evidence" value="ECO:0007669"/>
    <property type="project" value="UniProtKB-KW"/>
</dbReference>
<protein>
    <submittedName>
        <fullName evidence="7">Fis family transcriptional regulator</fullName>
    </submittedName>
</protein>
<dbReference type="InterPro" id="IPR035965">
    <property type="entry name" value="PAS-like_dom_sf"/>
</dbReference>
<keyword evidence="1" id="KW-0547">Nucleotide-binding</keyword>
<dbReference type="InterPro" id="IPR002197">
    <property type="entry name" value="HTH_Fis"/>
</dbReference>
<organism evidence="7 8">
    <name type="scientific">Noviherbaspirillum denitrificans</name>
    <dbReference type="NCBI Taxonomy" id="1968433"/>
    <lineage>
        <taxon>Bacteria</taxon>
        <taxon>Pseudomonadati</taxon>
        <taxon>Pseudomonadota</taxon>
        <taxon>Betaproteobacteria</taxon>
        <taxon>Burkholderiales</taxon>
        <taxon>Oxalobacteraceae</taxon>
        <taxon>Noviherbaspirillum</taxon>
    </lineage>
</organism>
<evidence type="ECO:0000256" key="3">
    <source>
        <dbReference type="ARBA" id="ARBA00023015"/>
    </source>
</evidence>
<dbReference type="SUPFAM" id="SSF52540">
    <property type="entry name" value="P-loop containing nucleoside triphosphate hydrolases"/>
    <property type="match status" value="1"/>
</dbReference>
<keyword evidence="5" id="KW-0175">Coiled coil</keyword>
<dbReference type="Proteomes" id="UP000197535">
    <property type="component" value="Unassembled WGS sequence"/>
</dbReference>
<dbReference type="PANTHER" id="PTHR32071">
    <property type="entry name" value="TRANSCRIPTIONAL REGULATORY PROTEIN"/>
    <property type="match status" value="1"/>
</dbReference>
<evidence type="ECO:0000259" key="6">
    <source>
        <dbReference type="PROSITE" id="PS50045"/>
    </source>
</evidence>
<evidence type="ECO:0000256" key="2">
    <source>
        <dbReference type="ARBA" id="ARBA00022840"/>
    </source>
</evidence>
<dbReference type="Pfam" id="PF00158">
    <property type="entry name" value="Sigma54_activat"/>
    <property type="match status" value="1"/>
</dbReference>
<dbReference type="CDD" id="cd00009">
    <property type="entry name" value="AAA"/>
    <property type="match status" value="1"/>
</dbReference>
<evidence type="ECO:0000313" key="8">
    <source>
        <dbReference type="Proteomes" id="UP000197535"/>
    </source>
</evidence>
<dbReference type="EMBL" id="LSTO01000001">
    <property type="protein sequence ID" value="OWW20983.1"/>
    <property type="molecule type" value="Genomic_DNA"/>
</dbReference>
<dbReference type="InterPro" id="IPR003593">
    <property type="entry name" value="AAA+_ATPase"/>
</dbReference>
<dbReference type="InterPro" id="IPR027417">
    <property type="entry name" value="P-loop_NTPase"/>
</dbReference>
<dbReference type="Gene3D" id="1.10.8.60">
    <property type="match status" value="1"/>
</dbReference>
<dbReference type="InterPro" id="IPR002078">
    <property type="entry name" value="Sigma_54_int"/>
</dbReference>
<name>A0A254TK57_9BURK</name>
<keyword evidence="2" id="KW-0067">ATP-binding</keyword>
<dbReference type="GO" id="GO:0043565">
    <property type="term" value="F:sequence-specific DNA binding"/>
    <property type="evidence" value="ECO:0007669"/>
    <property type="project" value="InterPro"/>
</dbReference>
<dbReference type="Gene3D" id="3.30.450.20">
    <property type="entry name" value="PAS domain"/>
    <property type="match status" value="1"/>
</dbReference>
<reference evidence="7 8" key="1">
    <citation type="submission" date="2016-02" db="EMBL/GenBank/DDBJ databases">
        <authorList>
            <person name="Wen L."/>
            <person name="He K."/>
            <person name="Yang H."/>
        </authorList>
    </citation>
    <scope>NUCLEOTIDE SEQUENCE [LARGE SCALE GENOMIC DNA]</scope>
    <source>
        <strain evidence="7 8">TSA40</strain>
    </source>
</reference>
<dbReference type="InterPro" id="IPR025944">
    <property type="entry name" value="Sigma_54_int_dom_CS"/>
</dbReference>
<keyword evidence="8" id="KW-1185">Reference proteome</keyword>
<dbReference type="Pfam" id="PF25601">
    <property type="entry name" value="AAA_lid_14"/>
    <property type="match status" value="1"/>
</dbReference>
<sequence>MQTKNSDPFAFGVLVLDPRGEVTCATGFARDEAVRQRVLERYHHEDRRRGMLAIDGDPKLIASFRSSEDATLFFIQDATSKSTLFDFVTNVDFAHLVFDYFLNNPYESVVVVDDQARVRYIPPVHERFFGIEHGEAVGKKVTDVIENTNLHEVVRTGKAEIGKLQEMGGVTRVVARIPLTDNGKTVGALGRVMFKGPETVLELSKEVVKLRSEVEFYRSELTGLKRRTFGLDKMVGNSDAIRQLKADISKVAPLSVPVLIIGESGTGKELAAHAIHSLSRRSENPMVFVNAAALPASLVESELFGYEAGAFTGAEKKGRKGKFELADQSSLFFDEVGDMPAEVQVKLLRVLQDGIFERVGGDRPRHSDFRLISATNRNFQEMIANAEFRLDLYYRISGVTIRMPSLRERPEDIPELVQSFLVAFAERHRTSVKGVDARVYAYLKELPWPGNVRQLLHEVEKAAIFCDGPEITLDNFRLMSHEVPERPAAPPAEFAPKAPAPASGRIQDAIEEMEKTMIREAMVRHKGNKKKVAEELGISRAYLYKKLSGEEPEPA</sequence>
<keyword evidence="4" id="KW-0804">Transcription</keyword>
<dbReference type="AlphaFoldDB" id="A0A254TK57"/>
<gene>
    <name evidence="7" type="ORF">AYR66_17410</name>
</gene>
<dbReference type="PROSITE" id="PS00688">
    <property type="entry name" value="SIGMA54_INTERACT_3"/>
    <property type="match status" value="1"/>
</dbReference>
<dbReference type="GO" id="GO:0006355">
    <property type="term" value="P:regulation of DNA-templated transcription"/>
    <property type="evidence" value="ECO:0007669"/>
    <property type="project" value="InterPro"/>
</dbReference>
<dbReference type="PROSITE" id="PS50045">
    <property type="entry name" value="SIGMA54_INTERACT_4"/>
    <property type="match status" value="1"/>
</dbReference>
<evidence type="ECO:0000256" key="5">
    <source>
        <dbReference type="SAM" id="Coils"/>
    </source>
</evidence>
<dbReference type="Gene3D" id="1.10.10.60">
    <property type="entry name" value="Homeodomain-like"/>
    <property type="match status" value="1"/>
</dbReference>
<dbReference type="OrthoDB" id="9761705at2"/>
<dbReference type="RefSeq" id="WP_088707838.1">
    <property type="nucleotide sequence ID" value="NZ_LSTO01000001.1"/>
</dbReference>
<proteinExistence type="predicted"/>
<feature type="coiled-coil region" evidence="5">
    <location>
        <begin position="200"/>
        <end position="227"/>
    </location>
</feature>
<evidence type="ECO:0000256" key="4">
    <source>
        <dbReference type="ARBA" id="ARBA00023163"/>
    </source>
</evidence>
<dbReference type="SUPFAM" id="SSF55785">
    <property type="entry name" value="PYP-like sensor domain (PAS domain)"/>
    <property type="match status" value="1"/>
</dbReference>
<accession>A0A254TK57</accession>
<evidence type="ECO:0000256" key="1">
    <source>
        <dbReference type="ARBA" id="ARBA00022741"/>
    </source>
</evidence>